<name>A0AB38FTI2_9ENTR</name>
<protein>
    <submittedName>
        <fullName evidence="1">Uncharacterized protein</fullName>
    </submittedName>
</protein>
<reference evidence="1 2" key="1">
    <citation type="submission" date="2018-06" db="EMBL/GenBank/DDBJ databases">
        <authorList>
            <consortium name="Pathogen Informatics"/>
            <person name="Doyle S."/>
        </authorList>
    </citation>
    <scope>NUCLEOTIDE SEQUENCE [LARGE SCALE GENOMIC DNA]</scope>
    <source>
        <strain evidence="1 2">NCTC11967</strain>
    </source>
</reference>
<evidence type="ECO:0000313" key="1">
    <source>
        <dbReference type="EMBL" id="SQA62336.1"/>
    </source>
</evidence>
<comment type="caution">
    <text evidence="1">The sequence shown here is derived from an EMBL/GenBank/DDBJ whole genome shotgun (WGS) entry which is preliminary data.</text>
</comment>
<accession>A0AB38FTI2</accession>
<dbReference type="Proteomes" id="UP000251313">
    <property type="component" value="Unassembled WGS sequence"/>
</dbReference>
<proteinExistence type="predicted"/>
<dbReference type="EMBL" id="UAVL01000003">
    <property type="protein sequence ID" value="SQA62336.1"/>
    <property type="molecule type" value="Genomic_DNA"/>
</dbReference>
<organism evidence="1 2">
    <name type="scientific">Yokenella regensburgei</name>
    <dbReference type="NCBI Taxonomy" id="158877"/>
    <lineage>
        <taxon>Bacteria</taxon>
        <taxon>Pseudomonadati</taxon>
        <taxon>Pseudomonadota</taxon>
        <taxon>Gammaproteobacteria</taxon>
        <taxon>Enterobacterales</taxon>
        <taxon>Enterobacteriaceae</taxon>
        <taxon>Yokenella</taxon>
    </lineage>
</organism>
<sequence length="135" mass="14761">MNTVLVRRQAFPLHAAAVGQLRAVEGHIAFAEDFSAVIQLLRGQRCRALAHHLTRGGEVVTDIRRQFPLAYQRSLVLPVIRRDRHLLSLLGSLRGDIARIDGQRAAAQRPGCGSGGEGIAKERQTLRSLPQTVVG</sequence>
<evidence type="ECO:0000313" key="2">
    <source>
        <dbReference type="Proteomes" id="UP000251313"/>
    </source>
</evidence>
<dbReference type="AlphaFoldDB" id="A0AB38FTI2"/>
<gene>
    <name evidence="1" type="ORF">NCTC11967_01315</name>
</gene>